<protein>
    <submittedName>
        <fullName evidence="4">DUF4174 domain-containing protein</fullName>
    </submittedName>
</protein>
<proteinExistence type="predicted"/>
<reference evidence="5" key="1">
    <citation type="journal article" date="2019" name="Int. J. Syst. Evol. Microbiol.">
        <title>The Global Catalogue of Microorganisms (GCM) 10K type strain sequencing project: providing services to taxonomists for standard genome sequencing and annotation.</title>
        <authorList>
            <consortium name="The Broad Institute Genomics Platform"/>
            <consortium name="The Broad Institute Genome Sequencing Center for Infectious Disease"/>
            <person name="Wu L."/>
            <person name="Ma J."/>
        </authorList>
    </citation>
    <scope>NUCLEOTIDE SEQUENCE [LARGE SCALE GENOMIC DNA]</scope>
    <source>
        <strain evidence="5">CGMCC 1.16026</strain>
    </source>
</reference>
<sequence>MKTASIATFIAAALSSLTVHAQSTGITSLHNLRDHQRVLLVFAPTPDDPQLQIQLRTLNEHAADASTRDLVPIALPYNAPSPTPATLTTADADAVRRRYHVAPTEFTAILIGKDGGEKLRAHKPFSMSELNATIDSMPMRQDEMKQQR</sequence>
<evidence type="ECO:0000256" key="1">
    <source>
        <dbReference type="ARBA" id="ARBA00022729"/>
    </source>
</evidence>
<dbReference type="InterPro" id="IPR025232">
    <property type="entry name" value="DUF4174"/>
</dbReference>
<comment type="caution">
    <text evidence="4">The sequence shown here is derived from an EMBL/GenBank/DDBJ whole genome shotgun (WGS) entry which is preliminary data.</text>
</comment>
<organism evidence="4 5">
    <name type="scientific">Granulicella cerasi</name>
    <dbReference type="NCBI Taxonomy" id="741063"/>
    <lineage>
        <taxon>Bacteria</taxon>
        <taxon>Pseudomonadati</taxon>
        <taxon>Acidobacteriota</taxon>
        <taxon>Terriglobia</taxon>
        <taxon>Terriglobales</taxon>
        <taxon>Acidobacteriaceae</taxon>
        <taxon>Granulicella</taxon>
    </lineage>
</organism>
<accession>A0ABW1Z641</accession>
<evidence type="ECO:0000313" key="5">
    <source>
        <dbReference type="Proteomes" id="UP001596391"/>
    </source>
</evidence>
<dbReference type="EMBL" id="JBHSWI010000001">
    <property type="protein sequence ID" value="MFC6645025.1"/>
    <property type="molecule type" value="Genomic_DNA"/>
</dbReference>
<feature type="chain" id="PRO_5046675181" evidence="2">
    <location>
        <begin position="22"/>
        <end position="148"/>
    </location>
</feature>
<keyword evidence="5" id="KW-1185">Reference proteome</keyword>
<dbReference type="Proteomes" id="UP001596391">
    <property type="component" value="Unassembled WGS sequence"/>
</dbReference>
<keyword evidence="1 2" id="KW-0732">Signal</keyword>
<feature type="signal peptide" evidence="2">
    <location>
        <begin position="1"/>
        <end position="21"/>
    </location>
</feature>
<dbReference type="RefSeq" id="WP_263371424.1">
    <property type="nucleotide sequence ID" value="NZ_JAGSYD010000003.1"/>
</dbReference>
<gene>
    <name evidence="4" type="ORF">ACFQBQ_05340</name>
</gene>
<dbReference type="Pfam" id="PF13778">
    <property type="entry name" value="DUF4174"/>
    <property type="match status" value="1"/>
</dbReference>
<evidence type="ECO:0000259" key="3">
    <source>
        <dbReference type="Pfam" id="PF13778"/>
    </source>
</evidence>
<name>A0ABW1Z641_9BACT</name>
<evidence type="ECO:0000256" key="2">
    <source>
        <dbReference type="SAM" id="SignalP"/>
    </source>
</evidence>
<feature type="domain" description="DUF4174" evidence="3">
    <location>
        <begin position="29"/>
        <end position="143"/>
    </location>
</feature>
<evidence type="ECO:0000313" key="4">
    <source>
        <dbReference type="EMBL" id="MFC6645025.1"/>
    </source>
</evidence>